<dbReference type="AlphaFoldDB" id="A0A821S2H3"/>
<evidence type="ECO:0000313" key="2">
    <source>
        <dbReference type="Proteomes" id="UP000663880"/>
    </source>
</evidence>
<dbReference type="SUPFAM" id="SSF50630">
    <property type="entry name" value="Acid proteases"/>
    <property type="match status" value="1"/>
</dbReference>
<dbReference type="Gene3D" id="2.40.70.10">
    <property type="entry name" value="Acid Proteases"/>
    <property type="match status" value="1"/>
</dbReference>
<dbReference type="InterPro" id="IPR021109">
    <property type="entry name" value="Peptidase_aspartic_dom_sf"/>
</dbReference>
<organism evidence="1 2">
    <name type="scientific">Pieris macdunnoughi</name>
    <dbReference type="NCBI Taxonomy" id="345717"/>
    <lineage>
        <taxon>Eukaryota</taxon>
        <taxon>Metazoa</taxon>
        <taxon>Ecdysozoa</taxon>
        <taxon>Arthropoda</taxon>
        <taxon>Hexapoda</taxon>
        <taxon>Insecta</taxon>
        <taxon>Pterygota</taxon>
        <taxon>Neoptera</taxon>
        <taxon>Endopterygota</taxon>
        <taxon>Lepidoptera</taxon>
        <taxon>Glossata</taxon>
        <taxon>Ditrysia</taxon>
        <taxon>Papilionoidea</taxon>
        <taxon>Pieridae</taxon>
        <taxon>Pierinae</taxon>
        <taxon>Pieris</taxon>
    </lineage>
</organism>
<dbReference type="EMBL" id="CAJOBZ010000015">
    <property type="protein sequence ID" value="CAF4847923.1"/>
    <property type="molecule type" value="Genomic_DNA"/>
</dbReference>
<proteinExistence type="predicted"/>
<gene>
    <name evidence="1" type="ORF">PMACD_LOCUS6794</name>
</gene>
<protein>
    <submittedName>
        <fullName evidence="1">Uncharacterized protein</fullName>
    </submittedName>
</protein>
<comment type="caution">
    <text evidence="1">The sequence shown here is derived from an EMBL/GenBank/DDBJ whole genome shotgun (WGS) entry which is preliminary data.</text>
</comment>
<accession>A0A821S2H3</accession>
<reference evidence="1" key="1">
    <citation type="submission" date="2021-02" db="EMBL/GenBank/DDBJ databases">
        <authorList>
            <person name="Steward A R."/>
        </authorList>
    </citation>
    <scope>NUCLEOTIDE SEQUENCE</scope>
</reference>
<keyword evidence="2" id="KW-1185">Reference proteome</keyword>
<dbReference type="OrthoDB" id="425619at2759"/>
<name>A0A821S2H3_9NEOP</name>
<sequence length="123" mass="13533">MGIPLSSTERLTALGLLTATGQHITVRGEGIATFKIGGRTYRHEVVIADIVDDCIIGLDFMKHYNCKIDLKNGTFKCRDEVVSLKDNTLKNGYDVYRAIIEDGTFSKQRDIVQAGTGGTVRKP</sequence>
<evidence type="ECO:0000313" key="1">
    <source>
        <dbReference type="EMBL" id="CAF4847923.1"/>
    </source>
</evidence>
<dbReference type="Proteomes" id="UP000663880">
    <property type="component" value="Unassembled WGS sequence"/>
</dbReference>